<keyword evidence="5" id="KW-0676">Redox-active center</keyword>
<keyword evidence="9" id="KW-1185">Reference proteome</keyword>
<dbReference type="PROSITE" id="PS00194">
    <property type="entry name" value="THIOREDOXIN_1"/>
    <property type="match status" value="1"/>
</dbReference>
<evidence type="ECO:0000256" key="1">
    <source>
        <dbReference type="ARBA" id="ARBA00008987"/>
    </source>
</evidence>
<reference evidence="9" key="1">
    <citation type="submission" date="2023-07" db="EMBL/GenBank/DDBJ databases">
        <title>Whole genome shotgun sequence of Streptomyces nojiriensis NBRC 13794.</title>
        <authorList>
            <person name="Komaki H."/>
            <person name="Tamura T."/>
        </authorList>
    </citation>
    <scope>NUCLEOTIDE SEQUENCE [LARGE SCALE GENOMIC DNA]</scope>
    <source>
        <strain evidence="9">NBRC 13794</strain>
    </source>
</reference>
<dbReference type="Proteomes" id="UP000613974">
    <property type="component" value="Unassembled WGS sequence"/>
</dbReference>
<evidence type="ECO:0000256" key="2">
    <source>
        <dbReference type="ARBA" id="ARBA00022448"/>
    </source>
</evidence>
<dbReference type="EMBL" id="BNEC01000003">
    <property type="protein sequence ID" value="GHI66304.1"/>
    <property type="molecule type" value="Genomic_DNA"/>
</dbReference>
<evidence type="ECO:0000256" key="3">
    <source>
        <dbReference type="ARBA" id="ARBA00022982"/>
    </source>
</evidence>
<dbReference type="InterPro" id="IPR017937">
    <property type="entry name" value="Thioredoxin_CS"/>
</dbReference>
<evidence type="ECO:0000256" key="4">
    <source>
        <dbReference type="ARBA" id="ARBA00023157"/>
    </source>
</evidence>
<dbReference type="SUPFAM" id="SSF52833">
    <property type="entry name" value="Thioredoxin-like"/>
    <property type="match status" value="1"/>
</dbReference>
<dbReference type="InterPro" id="IPR005746">
    <property type="entry name" value="Thioredoxin"/>
</dbReference>
<dbReference type="InterPro" id="IPR013766">
    <property type="entry name" value="Thioredoxin_domain"/>
</dbReference>
<evidence type="ECO:0000313" key="8">
    <source>
        <dbReference type="EMBL" id="GHI66304.1"/>
    </source>
</evidence>
<feature type="domain" description="Thioredoxin" evidence="7">
    <location>
        <begin position="1"/>
        <end position="118"/>
    </location>
</feature>
<organism evidence="8 9">
    <name type="scientific">Streptomyces nojiriensis</name>
    <dbReference type="NCBI Taxonomy" id="66374"/>
    <lineage>
        <taxon>Bacteria</taxon>
        <taxon>Bacillati</taxon>
        <taxon>Actinomycetota</taxon>
        <taxon>Actinomycetes</taxon>
        <taxon>Kitasatosporales</taxon>
        <taxon>Streptomycetaceae</taxon>
        <taxon>Streptomyces</taxon>
    </lineage>
</organism>
<evidence type="ECO:0000256" key="6">
    <source>
        <dbReference type="PIRNR" id="PIRNR000077"/>
    </source>
</evidence>
<gene>
    <name evidence="8" type="ORF">Snoj_02220</name>
</gene>
<dbReference type="PROSITE" id="PS51352">
    <property type="entry name" value="THIOREDOXIN_2"/>
    <property type="match status" value="1"/>
</dbReference>
<dbReference type="PANTHER" id="PTHR45663">
    <property type="entry name" value="GEO12009P1"/>
    <property type="match status" value="1"/>
</dbReference>
<dbReference type="Gene3D" id="3.40.30.10">
    <property type="entry name" value="Glutaredoxin"/>
    <property type="match status" value="1"/>
</dbReference>
<accession>A0ABQ3SDV1</accession>
<evidence type="ECO:0000256" key="5">
    <source>
        <dbReference type="ARBA" id="ARBA00023284"/>
    </source>
</evidence>
<dbReference type="PIRSF" id="PIRSF000077">
    <property type="entry name" value="Thioredoxin"/>
    <property type="match status" value="1"/>
</dbReference>
<dbReference type="Pfam" id="PF00085">
    <property type="entry name" value="Thioredoxin"/>
    <property type="match status" value="1"/>
</dbReference>
<name>A0ABQ3SDV1_9ACTN</name>
<sequence>MDERDGGMKAHGVAQVTDADFEAEVLGERGRPVLVEFTADWCGPCRQLAPVLSSIAAEEADRLKVVQIDADSNPGAVARYGVLSMPTLLVFRDGEPVQQMVGARAKRRLLQELEEQLATA</sequence>
<keyword evidence="3" id="KW-0249">Electron transport</keyword>
<keyword evidence="2" id="KW-0813">Transport</keyword>
<dbReference type="CDD" id="cd02947">
    <property type="entry name" value="TRX_family"/>
    <property type="match status" value="1"/>
</dbReference>
<keyword evidence="4" id="KW-1015">Disulfide bond</keyword>
<dbReference type="PRINTS" id="PR00421">
    <property type="entry name" value="THIOREDOXIN"/>
</dbReference>
<dbReference type="InterPro" id="IPR036249">
    <property type="entry name" value="Thioredoxin-like_sf"/>
</dbReference>
<comment type="caution">
    <text evidence="8">The sequence shown here is derived from an EMBL/GenBank/DDBJ whole genome shotgun (WGS) entry which is preliminary data.</text>
</comment>
<comment type="similarity">
    <text evidence="1 6">Belongs to the thioredoxin family.</text>
</comment>
<evidence type="ECO:0000259" key="7">
    <source>
        <dbReference type="PROSITE" id="PS51352"/>
    </source>
</evidence>
<evidence type="ECO:0000313" key="9">
    <source>
        <dbReference type="Proteomes" id="UP000613974"/>
    </source>
</evidence>
<proteinExistence type="inferred from homology"/>
<protein>
    <recommendedName>
        <fullName evidence="6">Thioredoxin</fullName>
    </recommendedName>
</protein>
<dbReference type="PANTHER" id="PTHR45663:SF11">
    <property type="entry name" value="GEO12009P1"/>
    <property type="match status" value="1"/>
</dbReference>